<accession>A0A0F9GHY4</accession>
<dbReference type="EMBL" id="LAZR01017940">
    <property type="protein sequence ID" value="KKL98368.1"/>
    <property type="molecule type" value="Genomic_DNA"/>
</dbReference>
<proteinExistence type="predicted"/>
<dbReference type="AlphaFoldDB" id="A0A0F9GHY4"/>
<gene>
    <name evidence="1" type="ORF">LCGC14_1825110</name>
</gene>
<protein>
    <submittedName>
        <fullName evidence="1">Uncharacterized protein</fullName>
    </submittedName>
</protein>
<sequence length="167" mass="18882">MQFERWDTITYYIPRGNSMSMYGNSYSKFKSINVSPATVVSLNHSNIIPGWGIEQLIKNVSVFTVKSTYIDVEDDFAEFEVEINVWKNGSPATVMTNILQYNHDVVNFMPHQDNATYVQANDGGGDAEFYIESMTPVYFSNEPPILKDRLIIKFISIEAIDASTSIA</sequence>
<evidence type="ECO:0000313" key="1">
    <source>
        <dbReference type="EMBL" id="KKL98368.1"/>
    </source>
</evidence>
<organism evidence="1">
    <name type="scientific">marine sediment metagenome</name>
    <dbReference type="NCBI Taxonomy" id="412755"/>
    <lineage>
        <taxon>unclassified sequences</taxon>
        <taxon>metagenomes</taxon>
        <taxon>ecological metagenomes</taxon>
    </lineage>
</organism>
<reference evidence="1" key="1">
    <citation type="journal article" date="2015" name="Nature">
        <title>Complex archaea that bridge the gap between prokaryotes and eukaryotes.</title>
        <authorList>
            <person name="Spang A."/>
            <person name="Saw J.H."/>
            <person name="Jorgensen S.L."/>
            <person name="Zaremba-Niedzwiedzka K."/>
            <person name="Martijn J."/>
            <person name="Lind A.E."/>
            <person name="van Eijk R."/>
            <person name="Schleper C."/>
            <person name="Guy L."/>
            <person name="Ettema T.J."/>
        </authorList>
    </citation>
    <scope>NUCLEOTIDE SEQUENCE</scope>
</reference>
<comment type="caution">
    <text evidence="1">The sequence shown here is derived from an EMBL/GenBank/DDBJ whole genome shotgun (WGS) entry which is preliminary data.</text>
</comment>
<name>A0A0F9GHY4_9ZZZZ</name>